<evidence type="ECO:0000313" key="1">
    <source>
        <dbReference type="EMBL" id="KYG66507.1"/>
    </source>
</evidence>
<dbReference type="OrthoDB" id="9796999at2"/>
<keyword evidence="2" id="KW-1185">Reference proteome</keyword>
<protein>
    <submittedName>
        <fullName evidence="1">Bacteriocin-protection protein, YdeI/OmpD-associated family</fullName>
    </submittedName>
</protein>
<gene>
    <name evidence="1" type="ORF">AZI86_05530</name>
</gene>
<sequence>MAEKKDYQIKSFKDGKQFRQWLLKSHKKAAGLWLRFFNKASGKKTISREEALEEVLCFGWIDGQAKPYDEDSWLQKYTPRRSRSVWSERNTKIVAKLIKSKRMHASGLVEIQKAKEDGRWERTYQSPKDMKVPPDFLKEIKKNKKAYSFFKTLNKTNTFAIAWRLHQSKKEETRKRRIEQFIKMFASGKKIH</sequence>
<proteinExistence type="predicted"/>
<dbReference type="RefSeq" id="WP_061834071.1">
    <property type="nucleotide sequence ID" value="NZ_LUKE01000001.1"/>
</dbReference>
<organism evidence="1 2">
    <name type="scientific">Bdellovibrio bacteriovorus</name>
    <dbReference type="NCBI Taxonomy" id="959"/>
    <lineage>
        <taxon>Bacteria</taxon>
        <taxon>Pseudomonadati</taxon>
        <taxon>Bdellovibrionota</taxon>
        <taxon>Bdellovibrionia</taxon>
        <taxon>Bdellovibrionales</taxon>
        <taxon>Pseudobdellovibrionaceae</taxon>
        <taxon>Bdellovibrio</taxon>
    </lineage>
</organism>
<dbReference type="Pfam" id="PF13376">
    <property type="entry name" value="OmdA"/>
    <property type="match status" value="1"/>
</dbReference>
<evidence type="ECO:0000313" key="2">
    <source>
        <dbReference type="Proteomes" id="UP000075320"/>
    </source>
</evidence>
<accession>A0A150WQC1</accession>
<dbReference type="Proteomes" id="UP000075320">
    <property type="component" value="Unassembled WGS sequence"/>
</dbReference>
<name>A0A150WQC1_BDEBC</name>
<dbReference type="EMBL" id="LUKE01000001">
    <property type="protein sequence ID" value="KYG66507.1"/>
    <property type="molecule type" value="Genomic_DNA"/>
</dbReference>
<dbReference type="AlphaFoldDB" id="A0A150WQC1"/>
<reference evidence="1 2" key="1">
    <citation type="submission" date="2016-03" db="EMBL/GenBank/DDBJ databases">
        <authorList>
            <person name="Ploux O."/>
        </authorList>
    </citation>
    <scope>NUCLEOTIDE SEQUENCE [LARGE SCALE GENOMIC DNA]</scope>
    <source>
        <strain evidence="1 2">R0</strain>
    </source>
</reference>
<comment type="caution">
    <text evidence="1">The sequence shown here is derived from an EMBL/GenBank/DDBJ whole genome shotgun (WGS) entry which is preliminary data.</text>
</comment>